<feature type="domain" description="DUF3669" evidence="1">
    <location>
        <begin position="23"/>
        <end position="63"/>
    </location>
</feature>
<evidence type="ECO:0000313" key="3">
    <source>
        <dbReference type="Proteomes" id="UP000076580"/>
    </source>
</evidence>
<accession>A0A151GY77</accession>
<evidence type="ECO:0000259" key="1">
    <source>
        <dbReference type="Pfam" id="PF12417"/>
    </source>
</evidence>
<keyword evidence="3" id="KW-1185">Reference proteome</keyword>
<organism evidence="2 3">
    <name type="scientific">Drechmeria coniospora</name>
    <name type="common">Nematophagous fungus</name>
    <name type="synonym">Meria coniospora</name>
    <dbReference type="NCBI Taxonomy" id="98403"/>
    <lineage>
        <taxon>Eukaryota</taxon>
        <taxon>Fungi</taxon>
        <taxon>Dikarya</taxon>
        <taxon>Ascomycota</taxon>
        <taxon>Pezizomycotina</taxon>
        <taxon>Sordariomycetes</taxon>
        <taxon>Hypocreomycetidae</taxon>
        <taxon>Hypocreales</taxon>
        <taxon>Ophiocordycipitaceae</taxon>
        <taxon>Drechmeria</taxon>
    </lineage>
</organism>
<gene>
    <name evidence="2" type="ORF">DCS_03192</name>
</gene>
<dbReference type="Pfam" id="PF12417">
    <property type="entry name" value="DUF3669"/>
    <property type="match status" value="1"/>
</dbReference>
<dbReference type="EMBL" id="LAYC01000001">
    <property type="protein sequence ID" value="KYK62047.1"/>
    <property type="molecule type" value="Genomic_DNA"/>
</dbReference>
<sequence>MTVVEADGPCKNTVFRPLHIHRIDLDGSRKTTTDHGGVIQAARSFLRNDPYHPRPRSANSADELEPRPMLFHRRFLTTNKCRSFWRCVSDEMEKRCLYGNACH</sequence>
<dbReference type="InterPro" id="IPR022137">
    <property type="entry name" value="Znf_prot_DUF3669"/>
</dbReference>
<name>A0A151GY77_DRECN</name>
<dbReference type="RefSeq" id="XP_040661399.1">
    <property type="nucleotide sequence ID" value="XM_040800516.1"/>
</dbReference>
<dbReference type="Proteomes" id="UP000076580">
    <property type="component" value="Chromosome 01"/>
</dbReference>
<proteinExistence type="predicted"/>
<dbReference type="AlphaFoldDB" id="A0A151GY77"/>
<dbReference type="GeneID" id="63715835"/>
<protein>
    <recommendedName>
        <fullName evidence="1">DUF3669 domain-containing protein</fullName>
    </recommendedName>
</protein>
<dbReference type="InParanoid" id="A0A151GY77"/>
<comment type="caution">
    <text evidence="2">The sequence shown here is derived from an EMBL/GenBank/DDBJ whole genome shotgun (WGS) entry which is preliminary data.</text>
</comment>
<reference evidence="2 3" key="1">
    <citation type="journal article" date="2016" name="Sci. Rep.">
        <title>Insights into Adaptations to a Near-Obligate Nematode Endoparasitic Lifestyle from the Finished Genome of Drechmeria coniospora.</title>
        <authorList>
            <person name="Zhang L."/>
            <person name="Zhou Z."/>
            <person name="Guo Q."/>
            <person name="Fokkens L."/>
            <person name="Miskei M."/>
            <person name="Pocsi I."/>
            <person name="Zhang W."/>
            <person name="Chen M."/>
            <person name="Wang L."/>
            <person name="Sun Y."/>
            <person name="Donzelli B.G."/>
            <person name="Gibson D.M."/>
            <person name="Nelson D.R."/>
            <person name="Luo J.G."/>
            <person name="Rep M."/>
            <person name="Liu H."/>
            <person name="Yang S."/>
            <person name="Wang J."/>
            <person name="Krasnoff S.B."/>
            <person name="Xu Y."/>
            <person name="Molnar I."/>
            <person name="Lin M."/>
        </authorList>
    </citation>
    <scope>NUCLEOTIDE SEQUENCE [LARGE SCALE GENOMIC DNA]</scope>
    <source>
        <strain evidence="2 3">ARSEF 6962</strain>
    </source>
</reference>
<evidence type="ECO:0000313" key="2">
    <source>
        <dbReference type="EMBL" id="KYK62047.1"/>
    </source>
</evidence>